<protein>
    <submittedName>
        <fullName evidence="2">Uncharacterized protein</fullName>
    </submittedName>
</protein>
<proteinExistence type="predicted"/>
<name>A0A9N8H912_9STRA</name>
<dbReference type="OrthoDB" id="44292at2759"/>
<organism evidence="2 3">
    <name type="scientific">Seminavis robusta</name>
    <dbReference type="NCBI Taxonomy" id="568900"/>
    <lineage>
        <taxon>Eukaryota</taxon>
        <taxon>Sar</taxon>
        <taxon>Stramenopiles</taxon>
        <taxon>Ochrophyta</taxon>
        <taxon>Bacillariophyta</taxon>
        <taxon>Bacillariophyceae</taxon>
        <taxon>Bacillariophycidae</taxon>
        <taxon>Naviculales</taxon>
        <taxon>Naviculaceae</taxon>
        <taxon>Seminavis</taxon>
    </lineage>
</organism>
<feature type="signal peptide" evidence="1">
    <location>
        <begin position="1"/>
        <end position="22"/>
    </location>
</feature>
<feature type="chain" id="PRO_5040376793" evidence="1">
    <location>
        <begin position="23"/>
        <end position="280"/>
    </location>
</feature>
<reference evidence="2" key="1">
    <citation type="submission" date="2020-06" db="EMBL/GenBank/DDBJ databases">
        <authorList>
            <consortium name="Plant Systems Biology data submission"/>
        </authorList>
    </citation>
    <scope>NUCLEOTIDE SEQUENCE</scope>
    <source>
        <strain evidence="2">D6</strain>
    </source>
</reference>
<accession>A0A9N8H912</accession>
<dbReference type="EMBL" id="CAICTM010000103">
    <property type="protein sequence ID" value="CAB9501298.1"/>
    <property type="molecule type" value="Genomic_DNA"/>
</dbReference>
<keyword evidence="3" id="KW-1185">Reference proteome</keyword>
<keyword evidence="1" id="KW-0732">Signal</keyword>
<evidence type="ECO:0000313" key="3">
    <source>
        <dbReference type="Proteomes" id="UP001153069"/>
    </source>
</evidence>
<gene>
    <name evidence="2" type="ORF">SEMRO_104_G053010.1</name>
</gene>
<dbReference type="Proteomes" id="UP001153069">
    <property type="component" value="Unassembled WGS sequence"/>
</dbReference>
<evidence type="ECO:0000256" key="1">
    <source>
        <dbReference type="SAM" id="SignalP"/>
    </source>
</evidence>
<sequence>MSSSSSSTVLIAGSALLMAAAAFSLIPASSSKTGGIDEIDEDPAEDYITEQDVCKIFDRLFMEMQAVLGQLGQQIQQLQMAGQQIPEAQLRQLLRGEFERALTAKQTAVFEDNDVDEDCLEEATWEFLDQPEKYPEAKKSIERFQKLWENVSGESVIGKRPGKPDEVSNESFEILPPEKLIEIAEVYFGALSEAMRGLVNKYKEEGKDLSSPAVAQRLQMEFSATANDSGGEALNGLGCSMQQFQMSIEAHAAKPEVGRALATLQMKQQQELMSMGLATM</sequence>
<evidence type="ECO:0000313" key="2">
    <source>
        <dbReference type="EMBL" id="CAB9501298.1"/>
    </source>
</evidence>
<dbReference type="AlphaFoldDB" id="A0A9N8H912"/>
<comment type="caution">
    <text evidence="2">The sequence shown here is derived from an EMBL/GenBank/DDBJ whole genome shotgun (WGS) entry which is preliminary data.</text>
</comment>